<reference evidence="6 7" key="1">
    <citation type="submission" date="2018-08" db="EMBL/GenBank/DDBJ databases">
        <title>Bacillus jemisoniae sp. nov., Bacillus chryseoplanitiae sp. nov., Bacillus resnikiae sp. nov., and Bacillus frankliniae sp. nov., isolated from Viking spacecraft and associated surfaces.</title>
        <authorList>
            <person name="Seuylemezian A."/>
            <person name="Vaishampayan P."/>
        </authorList>
    </citation>
    <scope>NUCLEOTIDE SEQUENCE [LARGE SCALE GENOMIC DNA]</scope>
    <source>
        <strain evidence="6 7">MA001</strain>
    </source>
</reference>
<keyword evidence="2" id="KW-0805">Transcription regulation</keyword>
<keyword evidence="3" id="KW-0238">DNA-binding</keyword>
<evidence type="ECO:0000256" key="1">
    <source>
        <dbReference type="ARBA" id="ARBA00022491"/>
    </source>
</evidence>
<dbReference type="AlphaFoldDB" id="A0A398BF71"/>
<protein>
    <submittedName>
        <fullName evidence="6">MerR family transcriptional regulator</fullName>
    </submittedName>
</protein>
<dbReference type="GO" id="GO:0003700">
    <property type="term" value="F:DNA-binding transcription factor activity"/>
    <property type="evidence" value="ECO:0007669"/>
    <property type="project" value="InterPro"/>
</dbReference>
<dbReference type="PROSITE" id="PS50937">
    <property type="entry name" value="HTH_MERR_2"/>
    <property type="match status" value="1"/>
</dbReference>
<evidence type="ECO:0000256" key="4">
    <source>
        <dbReference type="ARBA" id="ARBA00023163"/>
    </source>
</evidence>
<dbReference type="Gene3D" id="1.10.1660.10">
    <property type="match status" value="1"/>
</dbReference>
<name>A0A398BF71_9BACI</name>
<evidence type="ECO:0000256" key="3">
    <source>
        <dbReference type="ARBA" id="ARBA00023125"/>
    </source>
</evidence>
<dbReference type="InterPro" id="IPR009061">
    <property type="entry name" value="DNA-bd_dom_put_sf"/>
</dbReference>
<accession>A0A398BF71</accession>
<evidence type="ECO:0000313" key="7">
    <source>
        <dbReference type="Proteomes" id="UP000266016"/>
    </source>
</evidence>
<sequence>MDKDISYKDKKVISIGVMRELTGLSERQIRYYEERKLIFPERSSGGNRKYSFSDVELLMEIANKIEDGVQTFEIRQEIVKEKKKEEQKAIRKKMLQGQLNAQFGIKNYK</sequence>
<feature type="domain" description="HTH merR-type" evidence="5">
    <location>
        <begin position="12"/>
        <end position="80"/>
    </location>
</feature>
<dbReference type="RefSeq" id="WP_119115981.1">
    <property type="nucleotide sequence ID" value="NZ_QWVS01000008.1"/>
</dbReference>
<dbReference type="SUPFAM" id="SSF46955">
    <property type="entry name" value="Putative DNA-binding domain"/>
    <property type="match status" value="1"/>
</dbReference>
<dbReference type="EMBL" id="QWVS01000008">
    <property type="protein sequence ID" value="RID88234.1"/>
    <property type="molecule type" value="Genomic_DNA"/>
</dbReference>
<proteinExistence type="predicted"/>
<keyword evidence="7" id="KW-1185">Reference proteome</keyword>
<dbReference type="InterPro" id="IPR047057">
    <property type="entry name" value="MerR_fam"/>
</dbReference>
<organism evidence="6 7">
    <name type="scientific">Peribacillus asahii</name>
    <dbReference type="NCBI Taxonomy" id="228899"/>
    <lineage>
        <taxon>Bacteria</taxon>
        <taxon>Bacillati</taxon>
        <taxon>Bacillota</taxon>
        <taxon>Bacilli</taxon>
        <taxon>Bacillales</taxon>
        <taxon>Bacillaceae</taxon>
        <taxon>Peribacillus</taxon>
    </lineage>
</organism>
<dbReference type="PANTHER" id="PTHR30204:SF65">
    <property type="entry name" value="HTH-TYPE TRANSCRIPTIONAL REGULATOR TNRA"/>
    <property type="match status" value="1"/>
</dbReference>
<dbReference type="Proteomes" id="UP000266016">
    <property type="component" value="Unassembled WGS sequence"/>
</dbReference>
<evidence type="ECO:0000256" key="2">
    <source>
        <dbReference type="ARBA" id="ARBA00023015"/>
    </source>
</evidence>
<keyword evidence="4" id="KW-0804">Transcription</keyword>
<keyword evidence="1" id="KW-0678">Repressor</keyword>
<dbReference type="Pfam" id="PF13411">
    <property type="entry name" value="MerR_1"/>
    <property type="match status" value="1"/>
</dbReference>
<dbReference type="SMART" id="SM00422">
    <property type="entry name" value="HTH_MERR"/>
    <property type="match status" value="1"/>
</dbReference>
<comment type="caution">
    <text evidence="6">The sequence shown here is derived from an EMBL/GenBank/DDBJ whole genome shotgun (WGS) entry which is preliminary data.</text>
</comment>
<dbReference type="GO" id="GO:0003677">
    <property type="term" value="F:DNA binding"/>
    <property type="evidence" value="ECO:0007669"/>
    <property type="project" value="UniProtKB-KW"/>
</dbReference>
<dbReference type="PANTHER" id="PTHR30204">
    <property type="entry name" value="REDOX-CYCLING DRUG-SENSING TRANSCRIPTIONAL ACTIVATOR SOXR"/>
    <property type="match status" value="1"/>
</dbReference>
<evidence type="ECO:0000313" key="6">
    <source>
        <dbReference type="EMBL" id="RID88234.1"/>
    </source>
</evidence>
<gene>
    <name evidence="6" type="ORF">D1953_04555</name>
</gene>
<evidence type="ECO:0000259" key="5">
    <source>
        <dbReference type="PROSITE" id="PS50937"/>
    </source>
</evidence>
<dbReference type="InterPro" id="IPR000551">
    <property type="entry name" value="MerR-type_HTH_dom"/>
</dbReference>